<dbReference type="InterPro" id="IPR011059">
    <property type="entry name" value="Metal-dep_hydrolase_composite"/>
</dbReference>
<keyword evidence="1" id="KW-0479">Metal-binding</keyword>
<dbReference type="EMBL" id="CP042593">
    <property type="protein sequence ID" value="QED47047.1"/>
    <property type="molecule type" value="Genomic_DNA"/>
</dbReference>
<dbReference type="InterPro" id="IPR013108">
    <property type="entry name" value="Amidohydro_3"/>
</dbReference>
<dbReference type="GO" id="GO:0046872">
    <property type="term" value="F:metal ion binding"/>
    <property type="evidence" value="ECO:0007669"/>
    <property type="project" value="UniProtKB-KW"/>
</dbReference>
<keyword evidence="2" id="KW-0378">Hydrolase</keyword>
<feature type="domain" description="Amidohydrolase 3" evidence="3">
    <location>
        <begin position="49"/>
        <end position="402"/>
    </location>
</feature>
<dbReference type="PANTHER" id="PTHR32027:SF0">
    <property type="entry name" value="CYTOSINE DEAMINASE"/>
    <property type="match status" value="1"/>
</dbReference>
<dbReference type="Gene3D" id="2.30.40.10">
    <property type="entry name" value="Urease, subunit C, domain 1"/>
    <property type="match status" value="1"/>
</dbReference>
<evidence type="ECO:0000256" key="2">
    <source>
        <dbReference type="ARBA" id="ARBA00022801"/>
    </source>
</evidence>
<dbReference type="Proteomes" id="UP000321555">
    <property type="component" value="Chromosome"/>
</dbReference>
<evidence type="ECO:0000313" key="4">
    <source>
        <dbReference type="EMBL" id="QED47047.1"/>
    </source>
</evidence>
<dbReference type="GO" id="GO:0016814">
    <property type="term" value="F:hydrolase activity, acting on carbon-nitrogen (but not peptide) bonds, in cyclic amidines"/>
    <property type="evidence" value="ECO:0007669"/>
    <property type="project" value="UniProtKB-ARBA"/>
</dbReference>
<dbReference type="STRING" id="1742359.GCA_001439625_04027"/>
<dbReference type="Pfam" id="PF07969">
    <property type="entry name" value="Amidohydro_3"/>
    <property type="match status" value="1"/>
</dbReference>
<dbReference type="SUPFAM" id="SSF51556">
    <property type="entry name" value="Metallo-dependent hydrolases"/>
    <property type="match status" value="1"/>
</dbReference>
<dbReference type="InterPro" id="IPR052349">
    <property type="entry name" value="Metallo-hydrolase_Enzymes"/>
</dbReference>
<keyword evidence="5" id="KW-1185">Reference proteome</keyword>
<evidence type="ECO:0000313" key="5">
    <source>
        <dbReference type="Proteomes" id="UP000321555"/>
    </source>
</evidence>
<evidence type="ECO:0000256" key="1">
    <source>
        <dbReference type="ARBA" id="ARBA00022723"/>
    </source>
</evidence>
<dbReference type="CDD" id="cd01293">
    <property type="entry name" value="Bact_CD"/>
    <property type="match status" value="1"/>
</dbReference>
<protein>
    <submittedName>
        <fullName evidence="4">Cytosine deaminase</fullName>
    </submittedName>
</protein>
<dbReference type="PANTHER" id="PTHR32027">
    <property type="entry name" value="CYTOSINE DEAMINASE"/>
    <property type="match status" value="1"/>
</dbReference>
<sequence>MFDLVIKNVKHFETNQIINIAVKNGEISAIKEADTDLETLKEIDGQFDLILPPFVESHIHLDTVFTAGDPWWNESGTVMEGIKVWNERKKSLTYNDVKQRALKVLRLLIVQGVLHVRAHVDISDQNLTALKAILEIKEEMKDYIQLQIVAFPQDGIISCKRNVERLEEALKLGAYAIGAIPHYEYTREYGLKSLDICFSLAEKYNCMINVFCDEIDDSQSRFLDAVAAKTIESGLYERVTASHANALSLYDEAYVEKLLPIIQKAKLNIIACPLISSSSQGRSGGFPKNRGITRVKDLWNAGINVSIAHDDIMTPFYPLGNGNMLQAAHMAVHVCHMTGREEMEEVFNMITKRAAKTLQIEEGYGLQIGKPANFITLPVHDKFEAIRLQPTPRLVVSRGNIISSTPKNESKLYF</sequence>
<reference evidence="5" key="1">
    <citation type="submission" date="2019-08" db="EMBL/GenBank/DDBJ databases">
        <authorList>
            <person name="Zheng X."/>
        </authorList>
    </citation>
    <scope>NUCLEOTIDE SEQUENCE [LARGE SCALE GENOMIC DNA]</scope>
    <source>
        <strain evidence="5">FJAT-25496</strain>
    </source>
</reference>
<organism evidence="4 5">
    <name type="scientific">Cytobacillus dafuensis</name>
    <name type="common">Bacillus dafuensis</name>
    <dbReference type="NCBI Taxonomy" id="1742359"/>
    <lineage>
        <taxon>Bacteria</taxon>
        <taxon>Bacillati</taxon>
        <taxon>Bacillota</taxon>
        <taxon>Bacilli</taxon>
        <taxon>Bacillales</taxon>
        <taxon>Bacillaceae</taxon>
        <taxon>Cytobacillus</taxon>
    </lineage>
</organism>
<dbReference type="NCBIfam" id="NF005748">
    <property type="entry name" value="PRK07572.1"/>
    <property type="match status" value="1"/>
</dbReference>
<dbReference type="Gene3D" id="3.20.20.140">
    <property type="entry name" value="Metal-dependent hydrolases"/>
    <property type="match status" value="1"/>
</dbReference>
<dbReference type="NCBIfam" id="NF006685">
    <property type="entry name" value="PRK09230.1"/>
    <property type="match status" value="1"/>
</dbReference>
<dbReference type="RefSeq" id="WP_057774749.1">
    <property type="nucleotide sequence ID" value="NZ_CP042593.1"/>
</dbReference>
<dbReference type="FunFam" id="3.20.20.140:FF:000019">
    <property type="entry name" value="Cytosine deaminase"/>
    <property type="match status" value="1"/>
</dbReference>
<gene>
    <name evidence="4" type="primary">codA</name>
    <name evidence="4" type="ORF">FSZ17_07195</name>
</gene>
<dbReference type="OrthoDB" id="9815027at2"/>
<evidence type="ECO:0000259" key="3">
    <source>
        <dbReference type="Pfam" id="PF07969"/>
    </source>
</evidence>
<name>A0A5B8Z2J6_CYTDA</name>
<dbReference type="GO" id="GO:0019239">
    <property type="term" value="F:deaminase activity"/>
    <property type="evidence" value="ECO:0007669"/>
    <property type="project" value="UniProtKB-ARBA"/>
</dbReference>
<dbReference type="InterPro" id="IPR032466">
    <property type="entry name" value="Metal_Hydrolase"/>
</dbReference>
<accession>A0A5B8Z2J6</accession>
<dbReference type="AlphaFoldDB" id="A0A5B8Z2J6"/>
<dbReference type="SUPFAM" id="SSF51338">
    <property type="entry name" value="Composite domain of metallo-dependent hydrolases"/>
    <property type="match status" value="1"/>
</dbReference>
<dbReference type="KEGG" id="bda:FSZ17_07195"/>
<proteinExistence type="predicted"/>